<dbReference type="GO" id="GO:0071949">
    <property type="term" value="F:FAD binding"/>
    <property type="evidence" value="ECO:0007669"/>
    <property type="project" value="InterPro"/>
</dbReference>
<dbReference type="OrthoDB" id="538336at2759"/>
<dbReference type="InterPro" id="IPR009100">
    <property type="entry name" value="AcylCoA_DH/oxidase_NM_dom_sf"/>
</dbReference>
<dbReference type="eggNOG" id="KOG0135">
    <property type="taxonomic scope" value="Eukaryota"/>
</dbReference>
<organism evidence="1 2">
    <name type="scientific">Sphaeroforma arctica JP610</name>
    <dbReference type="NCBI Taxonomy" id="667725"/>
    <lineage>
        <taxon>Eukaryota</taxon>
        <taxon>Ichthyosporea</taxon>
        <taxon>Ichthyophonida</taxon>
        <taxon>Sphaeroforma</taxon>
    </lineage>
</organism>
<feature type="non-terminal residue" evidence="1">
    <location>
        <position position="1"/>
    </location>
</feature>
<dbReference type="GO" id="GO:0055088">
    <property type="term" value="P:lipid homeostasis"/>
    <property type="evidence" value="ECO:0007669"/>
    <property type="project" value="TreeGrafter"/>
</dbReference>
<dbReference type="PANTHER" id="PTHR10909:SF382">
    <property type="entry name" value="ACYL-COENZYME A OXIDASE"/>
    <property type="match status" value="1"/>
</dbReference>
<dbReference type="InterPro" id="IPR046373">
    <property type="entry name" value="Acyl-CoA_Oxase/DH_mid-dom_sf"/>
</dbReference>
<dbReference type="STRING" id="667725.A0A0L0F5B9"/>
<dbReference type="AlphaFoldDB" id="A0A0L0F5B9"/>
<keyword evidence="2" id="KW-1185">Reference proteome</keyword>
<dbReference type="GO" id="GO:0005777">
    <property type="term" value="C:peroxisome"/>
    <property type="evidence" value="ECO:0007669"/>
    <property type="project" value="InterPro"/>
</dbReference>
<evidence type="ECO:0000313" key="1">
    <source>
        <dbReference type="EMBL" id="KNC71383.1"/>
    </source>
</evidence>
<evidence type="ECO:0008006" key="3">
    <source>
        <dbReference type="Google" id="ProtNLM"/>
    </source>
</evidence>
<proteinExistence type="predicted"/>
<dbReference type="GO" id="GO:0005504">
    <property type="term" value="F:fatty acid binding"/>
    <property type="evidence" value="ECO:0007669"/>
    <property type="project" value="TreeGrafter"/>
</dbReference>
<feature type="non-terminal residue" evidence="1">
    <location>
        <position position="90"/>
    </location>
</feature>
<dbReference type="EMBL" id="KQ248902">
    <property type="protein sequence ID" value="KNC71383.1"/>
    <property type="molecule type" value="Genomic_DNA"/>
</dbReference>
<dbReference type="GO" id="GO:0003997">
    <property type="term" value="F:acyl-CoA oxidase activity"/>
    <property type="evidence" value="ECO:0007669"/>
    <property type="project" value="InterPro"/>
</dbReference>
<dbReference type="Gene3D" id="2.40.110.10">
    <property type="entry name" value="Butyryl-CoA Dehydrogenase, subunit A, domain 2"/>
    <property type="match status" value="1"/>
</dbReference>
<dbReference type="GeneID" id="25916582"/>
<gene>
    <name evidence="1" type="ORF">SARC_16078</name>
</gene>
<dbReference type="RefSeq" id="XP_014145285.1">
    <property type="nucleotide sequence ID" value="XM_014289810.1"/>
</dbReference>
<dbReference type="InterPro" id="IPR012258">
    <property type="entry name" value="Acyl-CoA_oxidase"/>
</dbReference>
<dbReference type="PANTHER" id="PTHR10909">
    <property type="entry name" value="ELECTRON TRANSPORT OXIDOREDUCTASE"/>
    <property type="match status" value="1"/>
</dbReference>
<name>A0A0L0F5B9_9EUKA</name>
<accession>A0A0L0F5B9</accession>
<dbReference type="Proteomes" id="UP000054560">
    <property type="component" value="Unassembled WGS sequence"/>
</dbReference>
<dbReference type="GO" id="GO:0033540">
    <property type="term" value="P:fatty acid beta-oxidation using acyl-CoA oxidase"/>
    <property type="evidence" value="ECO:0007669"/>
    <property type="project" value="TreeGrafter"/>
</dbReference>
<evidence type="ECO:0000313" key="2">
    <source>
        <dbReference type="Proteomes" id="UP000054560"/>
    </source>
</evidence>
<protein>
    <recommendedName>
        <fullName evidence="3">Acyl-CoA dehydrogenase/oxidase C-terminal domain-containing protein</fullName>
    </recommendedName>
</protein>
<reference evidence="1 2" key="1">
    <citation type="submission" date="2011-02" db="EMBL/GenBank/DDBJ databases">
        <title>The Genome Sequence of Sphaeroforma arctica JP610.</title>
        <authorList>
            <consortium name="The Broad Institute Genome Sequencing Platform"/>
            <person name="Russ C."/>
            <person name="Cuomo C."/>
            <person name="Young S.K."/>
            <person name="Zeng Q."/>
            <person name="Gargeya S."/>
            <person name="Alvarado L."/>
            <person name="Berlin A."/>
            <person name="Chapman S.B."/>
            <person name="Chen Z."/>
            <person name="Freedman E."/>
            <person name="Gellesch M."/>
            <person name="Goldberg J."/>
            <person name="Griggs A."/>
            <person name="Gujja S."/>
            <person name="Heilman E."/>
            <person name="Heiman D."/>
            <person name="Howarth C."/>
            <person name="Mehta T."/>
            <person name="Neiman D."/>
            <person name="Pearson M."/>
            <person name="Roberts A."/>
            <person name="Saif S."/>
            <person name="Shea T."/>
            <person name="Shenoy N."/>
            <person name="Sisk P."/>
            <person name="Stolte C."/>
            <person name="Sykes S."/>
            <person name="White J."/>
            <person name="Yandava C."/>
            <person name="Burger G."/>
            <person name="Gray M.W."/>
            <person name="Holland P.W.H."/>
            <person name="King N."/>
            <person name="Lang F.B.F."/>
            <person name="Roger A.J."/>
            <person name="Ruiz-Trillo I."/>
            <person name="Haas B."/>
            <person name="Nusbaum C."/>
            <person name="Birren B."/>
        </authorList>
    </citation>
    <scope>NUCLEOTIDE SEQUENCE [LARGE SCALE GENOMIC DNA]</scope>
    <source>
        <strain evidence="1 2">JP610</strain>
    </source>
</reference>
<dbReference type="SUPFAM" id="SSF56645">
    <property type="entry name" value="Acyl-CoA dehydrogenase NM domain-like"/>
    <property type="match status" value="1"/>
</dbReference>
<sequence length="90" mass="10209">KLLPGIRIVDMGIKTIANDLDNARVWFDKVRLPKDALLNRFCDIKDNEYVQVGTERMRIEVIGQRLLTGRLAIAEAALYSAKVLHMKTGK</sequence>